<dbReference type="SUPFAM" id="SSF52743">
    <property type="entry name" value="Subtilisin-like"/>
    <property type="match status" value="1"/>
</dbReference>
<keyword evidence="5" id="KW-1185">Reference proteome</keyword>
<evidence type="ECO:0000313" key="5">
    <source>
        <dbReference type="Proteomes" id="UP000838686"/>
    </source>
</evidence>
<dbReference type="RefSeq" id="WP_236343283.1">
    <property type="nucleotide sequence ID" value="NZ_CAKMMF010000015.1"/>
</dbReference>
<dbReference type="SMART" id="SM00060">
    <property type="entry name" value="FN3"/>
    <property type="match status" value="1"/>
</dbReference>
<feature type="chain" id="PRO_5046334741" description="Fibronectin type-III domain-containing protein" evidence="2">
    <location>
        <begin position="25"/>
        <end position="855"/>
    </location>
</feature>
<gene>
    <name evidence="4" type="ORF">PAECIP111893_02918</name>
</gene>
<dbReference type="InterPro" id="IPR036116">
    <property type="entry name" value="FN3_sf"/>
</dbReference>
<keyword evidence="2" id="KW-0732">Signal</keyword>
<dbReference type="Gene3D" id="2.60.40.10">
    <property type="entry name" value="Immunoglobulins"/>
    <property type="match status" value="4"/>
</dbReference>
<feature type="domain" description="Fibronectin type-III" evidence="3">
    <location>
        <begin position="489"/>
        <end position="574"/>
    </location>
</feature>
<dbReference type="CDD" id="cd00063">
    <property type="entry name" value="FN3"/>
    <property type="match status" value="1"/>
</dbReference>
<feature type="signal peptide" evidence="2">
    <location>
        <begin position="1"/>
        <end position="24"/>
    </location>
</feature>
<dbReference type="CDD" id="cd04843">
    <property type="entry name" value="Peptidases_S8_11"/>
    <property type="match status" value="1"/>
</dbReference>
<dbReference type="InterPro" id="IPR003961">
    <property type="entry name" value="FN3_dom"/>
</dbReference>
<evidence type="ECO:0000259" key="3">
    <source>
        <dbReference type="PROSITE" id="PS50853"/>
    </source>
</evidence>
<dbReference type="InterPro" id="IPR034073">
    <property type="entry name" value="Subtilisin_DY-like_dom"/>
</dbReference>
<dbReference type="Gene3D" id="3.40.50.200">
    <property type="entry name" value="Peptidase S8/S53 domain"/>
    <property type="match status" value="1"/>
</dbReference>
<protein>
    <recommendedName>
        <fullName evidence="3">Fibronectin type-III domain-containing protein</fullName>
    </recommendedName>
</protein>
<proteinExistence type="inferred from homology"/>
<evidence type="ECO:0000313" key="4">
    <source>
        <dbReference type="EMBL" id="CAH1208853.1"/>
    </source>
</evidence>
<evidence type="ECO:0000256" key="2">
    <source>
        <dbReference type="SAM" id="SignalP"/>
    </source>
</evidence>
<reference evidence="4" key="1">
    <citation type="submission" date="2022-01" db="EMBL/GenBank/DDBJ databases">
        <authorList>
            <person name="Criscuolo A."/>
        </authorList>
    </citation>
    <scope>NUCLEOTIDE SEQUENCE</scope>
    <source>
        <strain evidence="4">CIP111893</strain>
    </source>
</reference>
<dbReference type="PROSITE" id="PS51892">
    <property type="entry name" value="SUBTILASE"/>
    <property type="match status" value="1"/>
</dbReference>
<dbReference type="Proteomes" id="UP000838686">
    <property type="component" value="Unassembled WGS sequence"/>
</dbReference>
<name>A0ABM9CCA6_9BACL</name>
<accession>A0ABM9CCA6</accession>
<sequence>MMVTRKIFNLVMSAVVFLSTTAFVNVPVWANGEQPPYPEEADQIVVKFKPDVSLPYEDGVEPEVLEQGDIPLAGVFAAFPDLKFNRLFSIYDSPSHGTDNPTDVFHQYFTIPVPAGADQGKLLQQLKQSSLIEAAYMKPKPVEDPAVDFDSNTTPVQSGDDPYFSLQKYFHVAPQGHDAPYAWQFEGGDGKGIRWVDVERGWALGHEDLAAHQIPMLPGSTNYPSSSDHGTAVLGVVSAVDNTIGTIGLANKAKPMVSSTIRAVGGYNIAEAIIVAADALQAGDVILLEVQTTYSTASGYVPIEVYPAEFDAIRYAVNKGVTVVEAAGNGSVDLDAFQDWDGKYVLNRNSPGFKDSGAIMVGASSSSVPHTRLSFSNYGTRIDTNSWGYNVYTLAAANPNSTTGYQGGFSGTSSASSVITATVISLQGIAKAQFGIPYTPDAVRSLLSNPAYNTPTNNPVSDLIGYLPDMKKLIDNLSAPVIDRTPPSVPANLVLGDKSSRTATLAWSASTDNVRVVHYEIWRGNSKLGTSLTTSFTDSGLTASTAYSYMVKAVDAAGNISAASSVLTVTTDIAKEVTVYYKQGYGTPYIHYRPAGGSWTTPPGVAMSTSEVPGYNKLTVDVGSANGLEAVFNDGNGNWDNNYENNFHFPLGVSTFDSGFITSGAPAANIVTVYYKQGYTSPHIHYRPAGGTWTNSPGDVMPASEVPGYNKAIINVGSASGLEAVFNNGSGTWDNNNGNNYYFPLGASTIVSGTIVAGAPVVHSATIYYKRGFATPYIHWRPEGGSWTSIPGQVMQNSEVAGYSKITLSLGSANRAEVCFNNGSGSWDSNYGSNYWFNAGTSSLNNGSITSGTPQ</sequence>
<evidence type="ECO:0000256" key="1">
    <source>
        <dbReference type="PROSITE-ProRule" id="PRU01240"/>
    </source>
</evidence>
<dbReference type="InterPro" id="IPR036852">
    <property type="entry name" value="Peptidase_S8/S53_dom_sf"/>
</dbReference>
<dbReference type="InterPro" id="IPR005085">
    <property type="entry name" value="CBM25"/>
</dbReference>
<dbReference type="SMART" id="SM01066">
    <property type="entry name" value="CBM_25"/>
    <property type="match status" value="3"/>
</dbReference>
<dbReference type="Pfam" id="PF00041">
    <property type="entry name" value="fn3"/>
    <property type="match status" value="1"/>
</dbReference>
<comment type="similarity">
    <text evidence="1">Belongs to the peptidase S8 family.</text>
</comment>
<dbReference type="InterPro" id="IPR013783">
    <property type="entry name" value="Ig-like_fold"/>
</dbReference>
<dbReference type="SUPFAM" id="SSF49265">
    <property type="entry name" value="Fibronectin type III"/>
    <property type="match status" value="1"/>
</dbReference>
<dbReference type="Pfam" id="PF03423">
    <property type="entry name" value="CBM_25"/>
    <property type="match status" value="3"/>
</dbReference>
<dbReference type="EMBL" id="CAKMMF010000015">
    <property type="protein sequence ID" value="CAH1208853.1"/>
    <property type="molecule type" value="Genomic_DNA"/>
</dbReference>
<dbReference type="PROSITE" id="PS50853">
    <property type="entry name" value="FN3"/>
    <property type="match status" value="1"/>
</dbReference>
<comment type="caution">
    <text evidence="4">The sequence shown here is derived from an EMBL/GenBank/DDBJ whole genome shotgun (WGS) entry which is preliminary data.</text>
</comment>
<organism evidence="4 5">
    <name type="scientific">Paenibacillus plantiphilus</name>
    <dbReference type="NCBI Taxonomy" id="2905650"/>
    <lineage>
        <taxon>Bacteria</taxon>
        <taxon>Bacillati</taxon>
        <taxon>Bacillota</taxon>
        <taxon>Bacilli</taxon>
        <taxon>Bacillales</taxon>
        <taxon>Paenibacillaceae</taxon>
        <taxon>Paenibacillus</taxon>
    </lineage>
</organism>
<comment type="caution">
    <text evidence="1">Lacks conserved residue(s) required for the propagation of feature annotation.</text>
</comment>